<accession>A0A9P6GKD8</accession>
<evidence type="ECO:0000313" key="2">
    <source>
        <dbReference type="EMBL" id="KAF9737024.1"/>
    </source>
</evidence>
<proteinExistence type="predicted"/>
<gene>
    <name evidence="2" type="ORF">PMIN01_04803</name>
</gene>
<comment type="caution">
    <text evidence="2">The sequence shown here is derived from an EMBL/GenBank/DDBJ whole genome shotgun (WGS) entry which is preliminary data.</text>
</comment>
<feature type="region of interest" description="Disordered" evidence="1">
    <location>
        <begin position="90"/>
        <end position="127"/>
    </location>
</feature>
<dbReference type="EMBL" id="WJXW01000004">
    <property type="protein sequence ID" value="KAF9737024.1"/>
    <property type="molecule type" value="Genomic_DNA"/>
</dbReference>
<dbReference type="Proteomes" id="UP000756921">
    <property type="component" value="Unassembled WGS sequence"/>
</dbReference>
<keyword evidence="3" id="KW-1185">Reference proteome</keyword>
<organism evidence="2 3">
    <name type="scientific">Paraphaeosphaeria minitans</name>
    <dbReference type="NCBI Taxonomy" id="565426"/>
    <lineage>
        <taxon>Eukaryota</taxon>
        <taxon>Fungi</taxon>
        <taxon>Dikarya</taxon>
        <taxon>Ascomycota</taxon>
        <taxon>Pezizomycotina</taxon>
        <taxon>Dothideomycetes</taxon>
        <taxon>Pleosporomycetidae</taxon>
        <taxon>Pleosporales</taxon>
        <taxon>Massarineae</taxon>
        <taxon>Didymosphaeriaceae</taxon>
        <taxon>Paraphaeosphaeria</taxon>
    </lineage>
</organism>
<evidence type="ECO:0000256" key="1">
    <source>
        <dbReference type="SAM" id="MobiDB-lite"/>
    </source>
</evidence>
<feature type="compositionally biased region" description="Polar residues" evidence="1">
    <location>
        <begin position="90"/>
        <end position="111"/>
    </location>
</feature>
<evidence type="ECO:0000313" key="3">
    <source>
        <dbReference type="Proteomes" id="UP000756921"/>
    </source>
</evidence>
<sequence>MLSSEFNDVYCAVRPSASKVAGEDASALTLYLCPIAAVTSPAANSPPKALTRPLHNPSSGVCGARTSNLCVNAVMNRCTSRLNTTERACGLSPQTRALSPSQGSPRRTSPRPQVHGTVSPAPKSRLRAGGKTLARFDTRDSAHNACWLGLRWRQKCRIGAVLMQLRQMPLTRQKLYVKNMS</sequence>
<reference evidence="2" key="1">
    <citation type="journal article" date="2020" name="Mol. Plant Microbe Interact.">
        <title>Genome Sequence of the Biocontrol Agent Coniothyrium minitans strain Conio (IMI 134523).</title>
        <authorList>
            <person name="Patel D."/>
            <person name="Shittu T.A."/>
            <person name="Baroncelli R."/>
            <person name="Muthumeenakshi S."/>
            <person name="Osborne T.H."/>
            <person name="Janganan T.K."/>
            <person name="Sreenivasaprasad S."/>
        </authorList>
    </citation>
    <scope>NUCLEOTIDE SEQUENCE</scope>
    <source>
        <strain evidence="2">Conio</strain>
    </source>
</reference>
<name>A0A9P6GKD8_9PLEO</name>
<protein>
    <submittedName>
        <fullName evidence="2">Uncharacterized protein</fullName>
    </submittedName>
</protein>
<dbReference type="OrthoDB" id="10623575at2759"/>
<dbReference type="AlphaFoldDB" id="A0A9P6GKD8"/>